<evidence type="ECO:0000313" key="6">
    <source>
        <dbReference type="WBParaSite" id="DME_0001088601-mRNA-1"/>
    </source>
</evidence>
<dbReference type="EMBL" id="UYYG01000572">
    <property type="protein sequence ID" value="VDN54307.1"/>
    <property type="molecule type" value="Genomic_DNA"/>
</dbReference>
<evidence type="ECO:0000313" key="4">
    <source>
        <dbReference type="Proteomes" id="UP000038040"/>
    </source>
</evidence>
<evidence type="ECO:0000313" key="3">
    <source>
        <dbReference type="EMBL" id="VDN54307.1"/>
    </source>
</evidence>
<sequence length="172" mass="18495">MTIARNGQIIADAVIQPIKKSGVTGYVKFMQNKENAPTIITGQIRGLSPGKHAFHIHEHGDLSRDCLAAGPPYNPINETHGGPLNRMRHVSNLGNVFANVNGIATIYITAPLIQLRGPISVIGRTIVVHMNSDDLGLGTTEAQATSQLTGNAGQRIGCGVIKRRFGYRNMPH</sequence>
<gene>
    <name evidence="3" type="ORF">DME_LOCUS4280</name>
</gene>
<feature type="domain" description="Superoxide dismutase copper/zinc binding" evidence="2">
    <location>
        <begin position="23"/>
        <end position="161"/>
    </location>
</feature>
<keyword evidence="1" id="KW-0479">Metal-binding</keyword>
<dbReference type="PROSITE" id="PS00332">
    <property type="entry name" value="SOD_CU_ZN_2"/>
    <property type="match status" value="1"/>
</dbReference>
<protein>
    <recommendedName>
        <fullName evidence="1">Superoxide dismutase [Cu-Zn]</fullName>
        <ecNumber evidence="1">1.15.1.1</ecNumber>
    </recommendedName>
</protein>
<organism evidence="4 6">
    <name type="scientific">Dracunculus medinensis</name>
    <name type="common">Guinea worm</name>
    <dbReference type="NCBI Taxonomy" id="318479"/>
    <lineage>
        <taxon>Eukaryota</taxon>
        <taxon>Metazoa</taxon>
        <taxon>Ecdysozoa</taxon>
        <taxon>Nematoda</taxon>
        <taxon>Chromadorea</taxon>
        <taxon>Rhabditida</taxon>
        <taxon>Spirurina</taxon>
        <taxon>Dracunculoidea</taxon>
        <taxon>Dracunculidae</taxon>
        <taxon>Dracunculus</taxon>
    </lineage>
</organism>
<reference evidence="3 5" key="2">
    <citation type="submission" date="2018-11" db="EMBL/GenBank/DDBJ databases">
        <authorList>
            <consortium name="Pathogen Informatics"/>
        </authorList>
    </citation>
    <scope>NUCLEOTIDE SEQUENCE [LARGE SCALE GENOMIC DNA]</scope>
</reference>
<dbReference type="WBParaSite" id="DME_0001088601-mRNA-1">
    <property type="protein sequence ID" value="DME_0001088601-mRNA-1"/>
    <property type="gene ID" value="DME_0001088601"/>
</dbReference>
<dbReference type="GO" id="GO:0005507">
    <property type="term" value="F:copper ion binding"/>
    <property type="evidence" value="ECO:0007669"/>
    <property type="project" value="InterPro"/>
</dbReference>
<dbReference type="AlphaFoldDB" id="A0A0N4US54"/>
<keyword evidence="1" id="KW-0862">Zinc</keyword>
<dbReference type="InterPro" id="IPR024134">
    <property type="entry name" value="SOD_Cu/Zn_/chaperone"/>
</dbReference>
<comment type="cofactor">
    <cofactor evidence="1">
        <name>Cu cation</name>
        <dbReference type="ChEBI" id="CHEBI:23378"/>
    </cofactor>
    <text evidence="1">Binds 1 copper ion per subunit.</text>
</comment>
<evidence type="ECO:0000259" key="2">
    <source>
        <dbReference type="Pfam" id="PF00080"/>
    </source>
</evidence>
<dbReference type="InterPro" id="IPR018152">
    <property type="entry name" value="SOD_Cu/Zn_BS"/>
</dbReference>
<keyword evidence="1" id="KW-0186">Copper</keyword>
<comment type="function">
    <text evidence="1">Destroys radicals which are normally produced within the cells and which are toxic to biological systems.</text>
</comment>
<accession>A0A0N4US54</accession>
<comment type="cofactor">
    <cofactor evidence="1">
        <name>Zn(2+)</name>
        <dbReference type="ChEBI" id="CHEBI:29105"/>
    </cofactor>
    <text evidence="1">Binds 1 zinc ion per subunit.</text>
</comment>
<reference evidence="6" key="1">
    <citation type="submission" date="2017-02" db="UniProtKB">
        <authorList>
            <consortium name="WormBaseParasite"/>
        </authorList>
    </citation>
    <scope>IDENTIFICATION</scope>
</reference>
<dbReference type="PROSITE" id="PS00087">
    <property type="entry name" value="SOD_CU_ZN_1"/>
    <property type="match status" value="1"/>
</dbReference>
<comment type="catalytic activity">
    <reaction evidence="1">
        <text>2 superoxide + 2 H(+) = H2O2 + O2</text>
        <dbReference type="Rhea" id="RHEA:20696"/>
        <dbReference type="ChEBI" id="CHEBI:15378"/>
        <dbReference type="ChEBI" id="CHEBI:15379"/>
        <dbReference type="ChEBI" id="CHEBI:16240"/>
        <dbReference type="ChEBI" id="CHEBI:18421"/>
        <dbReference type="EC" id="1.15.1.1"/>
    </reaction>
</comment>
<dbReference type="GO" id="GO:0004784">
    <property type="term" value="F:superoxide dismutase activity"/>
    <property type="evidence" value="ECO:0007669"/>
    <property type="project" value="UniProtKB-EC"/>
</dbReference>
<comment type="similarity">
    <text evidence="1">Belongs to the Cu-Zn superoxide dismutase family.</text>
</comment>
<dbReference type="InterPro" id="IPR036423">
    <property type="entry name" value="SOD-like_Cu/Zn_dom_sf"/>
</dbReference>
<keyword evidence="1" id="KW-0560">Oxidoreductase</keyword>
<evidence type="ECO:0000256" key="1">
    <source>
        <dbReference type="RuleBase" id="RU000393"/>
    </source>
</evidence>
<keyword evidence="5" id="KW-1185">Reference proteome</keyword>
<dbReference type="EC" id="1.15.1.1" evidence="1"/>
<dbReference type="OrthoDB" id="2015551at2759"/>
<dbReference type="Pfam" id="PF00080">
    <property type="entry name" value="Sod_Cu"/>
    <property type="match status" value="1"/>
</dbReference>
<dbReference type="InterPro" id="IPR001424">
    <property type="entry name" value="SOD_Cu_Zn_dom"/>
</dbReference>
<dbReference type="Gene3D" id="2.60.40.200">
    <property type="entry name" value="Superoxide dismutase, copper/zinc binding domain"/>
    <property type="match status" value="1"/>
</dbReference>
<dbReference type="Proteomes" id="UP000038040">
    <property type="component" value="Unplaced"/>
</dbReference>
<dbReference type="PANTHER" id="PTHR10003">
    <property type="entry name" value="SUPEROXIDE DISMUTASE CU-ZN -RELATED"/>
    <property type="match status" value="1"/>
</dbReference>
<dbReference type="CDD" id="cd00305">
    <property type="entry name" value="Cu-Zn_Superoxide_Dismutase"/>
    <property type="match status" value="1"/>
</dbReference>
<dbReference type="PRINTS" id="PR00068">
    <property type="entry name" value="CUZNDISMTASE"/>
</dbReference>
<name>A0A0N4US54_DRAME</name>
<dbReference type="SUPFAM" id="SSF49329">
    <property type="entry name" value="Cu,Zn superoxide dismutase-like"/>
    <property type="match status" value="1"/>
</dbReference>
<dbReference type="STRING" id="318479.A0A0N4US54"/>
<evidence type="ECO:0000313" key="5">
    <source>
        <dbReference type="Proteomes" id="UP000274756"/>
    </source>
</evidence>
<proteinExistence type="inferred from homology"/>
<dbReference type="Proteomes" id="UP000274756">
    <property type="component" value="Unassembled WGS sequence"/>
</dbReference>